<dbReference type="Proteomes" id="UP001642409">
    <property type="component" value="Unassembled WGS sequence"/>
</dbReference>
<reference evidence="2 4" key="2">
    <citation type="submission" date="2024-07" db="EMBL/GenBank/DDBJ databases">
        <authorList>
            <person name="Akdeniz Z."/>
        </authorList>
    </citation>
    <scope>NUCLEOTIDE SEQUENCE [LARGE SCALE GENOMIC DNA]</scope>
</reference>
<dbReference type="EMBL" id="CATOUU010000005">
    <property type="protein sequence ID" value="CAI9912845.1"/>
    <property type="molecule type" value="Genomic_DNA"/>
</dbReference>
<reference evidence="1" key="1">
    <citation type="submission" date="2023-06" db="EMBL/GenBank/DDBJ databases">
        <authorList>
            <person name="Kurt Z."/>
        </authorList>
    </citation>
    <scope>NUCLEOTIDE SEQUENCE</scope>
</reference>
<proteinExistence type="predicted"/>
<name>A0AA86N4S7_9EUKA</name>
<protein>
    <submittedName>
        <fullName evidence="1">Uncharacterized protein</fullName>
    </submittedName>
</protein>
<evidence type="ECO:0000313" key="2">
    <source>
        <dbReference type="EMBL" id="CAL6045455.1"/>
    </source>
</evidence>
<organism evidence="1">
    <name type="scientific">Hexamita inflata</name>
    <dbReference type="NCBI Taxonomy" id="28002"/>
    <lineage>
        <taxon>Eukaryota</taxon>
        <taxon>Metamonada</taxon>
        <taxon>Diplomonadida</taxon>
        <taxon>Hexamitidae</taxon>
        <taxon>Hexamitinae</taxon>
        <taxon>Hexamita</taxon>
    </lineage>
</organism>
<dbReference type="AlphaFoldDB" id="A0AA86N4S7"/>
<evidence type="ECO:0000313" key="1">
    <source>
        <dbReference type="EMBL" id="CAI9912845.1"/>
    </source>
</evidence>
<accession>A0AA86N4S7</accession>
<evidence type="ECO:0000313" key="3">
    <source>
        <dbReference type="EMBL" id="CAL6111058.1"/>
    </source>
</evidence>
<dbReference type="EMBL" id="CAXDID020000700">
    <property type="protein sequence ID" value="CAL6111058.1"/>
    <property type="molecule type" value="Genomic_DNA"/>
</dbReference>
<comment type="caution">
    <text evidence="1">The sequence shown here is derived from an EMBL/GenBank/DDBJ whole genome shotgun (WGS) entry which is preliminary data.</text>
</comment>
<keyword evidence="4" id="KW-1185">Reference proteome</keyword>
<dbReference type="EMBL" id="CAXDID020000163">
    <property type="protein sequence ID" value="CAL6045455.1"/>
    <property type="molecule type" value="Genomic_DNA"/>
</dbReference>
<gene>
    <name evidence="2" type="ORF">HINF_LOCUS41048</name>
    <name evidence="1" type="ORF">HINF_LOCUS490</name>
    <name evidence="3" type="ORF">HINF_LOCUS76215</name>
</gene>
<sequence length="165" mass="19135">MPKTINDVQSLLTVLAEYLQSVSPYSAAQLLENHTLLNQLVCAQPKMPWNCLAAKLGLTNQQLYRWYFDTFQRNLCGHMDPADMQLLRHYISIALRNESPLDGKFQDLLKPLLSRQYQRNVFTVAFNNTKKVIRRQMSSRQNKIDKLADVLLFQKFGDLDSQSNK</sequence>
<evidence type="ECO:0000313" key="4">
    <source>
        <dbReference type="Proteomes" id="UP001642409"/>
    </source>
</evidence>